<proteinExistence type="inferred from homology"/>
<dbReference type="PIRSF" id="PIRSF000137">
    <property type="entry name" value="Alcohol_oxidase"/>
    <property type="match status" value="1"/>
</dbReference>
<dbReference type="AlphaFoldDB" id="A0AAW0AAN0"/>
<evidence type="ECO:0000256" key="1">
    <source>
        <dbReference type="ARBA" id="ARBA00001974"/>
    </source>
</evidence>
<comment type="similarity">
    <text evidence="2">Belongs to the GMC oxidoreductase family.</text>
</comment>
<feature type="active site" description="Proton donor" evidence="5">
    <location>
        <position position="533"/>
    </location>
</feature>
<sequence>MSGLLLLASILAQTTFCVGALYESAADLATLNIEFDFIVVGGGTAGNVIANRLTENAQHSVLVLEAGGSNEDVLDIIVPFYAPRATPNTPQDWNFTTAPQIGLNNRSIPYPRGHVLGGSSSVNQMAYTRGSKDDYDRFALVSGDEGWSWDRLVPYMRKTEQFHPPSKQNTTEHFNPAVHSLSGINSVSLPAWGRDTDARVFKVTSELSQEFPFNLDMNSGFPLGIGWSQWSIRNGSRSSSATSYLAAPYISRPNLHVALNRFVTRILQTGQTSSQTGERTFRTVEYSSNVPGSPRYSLTARKELILCAGSIGTPHILLHSGIGDSQDLALLGIPLVHDLPSVGRNLSDHPVVRMSWLVNSTNTFDNAERNETLASEELQEWITFKNGPLADSTTSQIGWIRLPKTSAILQNFTDPSAGPLSPHFEMLFTNGISGTPPSTGNYMTVAAAVVSPSSRGSVTLNTTDPFQPPTINPNLLLADLDMLVMREAVRSAYRFVAAPSMANYILSPISIGNNVSDAELDGFIRDHSVTIDHPVGTAAMSAHDAGYGVVNPDLKVKGLSGLRIVDASVLPYIPAAHTQACVYIFAERAADLIKAEFLSQ</sequence>
<evidence type="ECO:0000256" key="2">
    <source>
        <dbReference type="ARBA" id="ARBA00010790"/>
    </source>
</evidence>
<dbReference type="InterPro" id="IPR012132">
    <property type="entry name" value="GMC_OxRdtase"/>
</dbReference>
<evidence type="ECO:0000259" key="8">
    <source>
        <dbReference type="PROSITE" id="PS00624"/>
    </source>
</evidence>
<dbReference type="SUPFAM" id="SSF51905">
    <property type="entry name" value="FAD/NAD(P)-binding domain"/>
    <property type="match status" value="1"/>
</dbReference>
<dbReference type="SUPFAM" id="SSF54373">
    <property type="entry name" value="FAD-linked reductases, C-terminal domain"/>
    <property type="match status" value="1"/>
</dbReference>
<reference evidence="9 10" key="1">
    <citation type="journal article" date="2024" name="J Genomics">
        <title>Draft genome sequencing and assembly of Favolaschia claudopus CIRM-BRFM 2984 isolated from oak limbs.</title>
        <authorList>
            <person name="Navarro D."/>
            <person name="Drula E."/>
            <person name="Chaduli D."/>
            <person name="Cazenave R."/>
            <person name="Ahrendt S."/>
            <person name="Wang J."/>
            <person name="Lipzen A."/>
            <person name="Daum C."/>
            <person name="Barry K."/>
            <person name="Grigoriev I.V."/>
            <person name="Favel A."/>
            <person name="Rosso M.N."/>
            <person name="Martin F."/>
        </authorList>
    </citation>
    <scope>NUCLEOTIDE SEQUENCE [LARGE SCALE GENOMIC DNA]</scope>
    <source>
        <strain evidence="9 10">CIRM-BRFM 2984</strain>
    </source>
</reference>
<evidence type="ECO:0000313" key="9">
    <source>
        <dbReference type="EMBL" id="KAK7005869.1"/>
    </source>
</evidence>
<keyword evidence="3" id="KW-0285">Flavoprotein</keyword>
<accession>A0AAW0AAN0</accession>
<dbReference type="InterPro" id="IPR036188">
    <property type="entry name" value="FAD/NAD-bd_sf"/>
</dbReference>
<dbReference type="PANTHER" id="PTHR11552">
    <property type="entry name" value="GLUCOSE-METHANOL-CHOLINE GMC OXIDOREDUCTASE"/>
    <property type="match status" value="1"/>
</dbReference>
<dbReference type="Pfam" id="PF00732">
    <property type="entry name" value="GMC_oxred_N"/>
    <property type="match status" value="1"/>
</dbReference>
<feature type="chain" id="PRO_5043530352" evidence="7">
    <location>
        <begin position="20"/>
        <end position="600"/>
    </location>
</feature>
<keyword evidence="10" id="KW-1185">Reference proteome</keyword>
<evidence type="ECO:0000256" key="3">
    <source>
        <dbReference type="ARBA" id="ARBA00022630"/>
    </source>
</evidence>
<dbReference type="EMBL" id="JAWWNJ010000077">
    <property type="protein sequence ID" value="KAK7005869.1"/>
    <property type="molecule type" value="Genomic_DNA"/>
</dbReference>
<dbReference type="Proteomes" id="UP001362999">
    <property type="component" value="Unassembled WGS sequence"/>
</dbReference>
<evidence type="ECO:0000256" key="4">
    <source>
        <dbReference type="ARBA" id="ARBA00022827"/>
    </source>
</evidence>
<name>A0AAW0AAN0_9AGAR</name>
<dbReference type="PANTHER" id="PTHR11552:SF147">
    <property type="entry name" value="CHOLINE DEHYDROGENASE, MITOCHONDRIAL"/>
    <property type="match status" value="1"/>
</dbReference>
<comment type="cofactor">
    <cofactor evidence="1 6">
        <name>FAD</name>
        <dbReference type="ChEBI" id="CHEBI:57692"/>
    </cofactor>
</comment>
<dbReference type="Gene3D" id="3.30.560.10">
    <property type="entry name" value="Glucose Oxidase, domain 3"/>
    <property type="match status" value="1"/>
</dbReference>
<feature type="active site" description="Proton acceptor" evidence="5">
    <location>
        <position position="577"/>
    </location>
</feature>
<dbReference type="GO" id="GO:0016614">
    <property type="term" value="F:oxidoreductase activity, acting on CH-OH group of donors"/>
    <property type="evidence" value="ECO:0007669"/>
    <property type="project" value="InterPro"/>
</dbReference>
<protein>
    <submittedName>
        <fullName evidence="9">Pyranose dehydrogenase</fullName>
    </submittedName>
</protein>
<feature type="domain" description="Glucose-methanol-choline oxidoreductase N-terminal" evidence="8">
    <location>
        <begin position="309"/>
        <end position="323"/>
    </location>
</feature>
<dbReference type="Pfam" id="PF05199">
    <property type="entry name" value="GMC_oxred_C"/>
    <property type="match status" value="1"/>
</dbReference>
<feature type="binding site" evidence="6">
    <location>
        <position position="115"/>
    </location>
    <ligand>
        <name>FAD</name>
        <dbReference type="ChEBI" id="CHEBI:57692"/>
    </ligand>
</feature>
<evidence type="ECO:0000313" key="10">
    <source>
        <dbReference type="Proteomes" id="UP001362999"/>
    </source>
</evidence>
<dbReference type="GO" id="GO:0050660">
    <property type="term" value="F:flavin adenine dinucleotide binding"/>
    <property type="evidence" value="ECO:0007669"/>
    <property type="project" value="InterPro"/>
</dbReference>
<keyword evidence="7" id="KW-0732">Signal</keyword>
<dbReference type="Gene3D" id="3.50.50.60">
    <property type="entry name" value="FAD/NAD(P)-binding domain"/>
    <property type="match status" value="1"/>
</dbReference>
<evidence type="ECO:0000256" key="7">
    <source>
        <dbReference type="SAM" id="SignalP"/>
    </source>
</evidence>
<gene>
    <name evidence="9" type="ORF">R3P38DRAFT_3040074</name>
</gene>
<evidence type="ECO:0000256" key="5">
    <source>
        <dbReference type="PIRSR" id="PIRSR000137-1"/>
    </source>
</evidence>
<organism evidence="9 10">
    <name type="scientific">Favolaschia claudopus</name>
    <dbReference type="NCBI Taxonomy" id="2862362"/>
    <lineage>
        <taxon>Eukaryota</taxon>
        <taxon>Fungi</taxon>
        <taxon>Dikarya</taxon>
        <taxon>Basidiomycota</taxon>
        <taxon>Agaricomycotina</taxon>
        <taxon>Agaricomycetes</taxon>
        <taxon>Agaricomycetidae</taxon>
        <taxon>Agaricales</taxon>
        <taxon>Marasmiineae</taxon>
        <taxon>Mycenaceae</taxon>
        <taxon>Favolaschia</taxon>
    </lineage>
</organism>
<keyword evidence="4 6" id="KW-0274">FAD</keyword>
<dbReference type="InterPro" id="IPR000172">
    <property type="entry name" value="GMC_OxRdtase_N"/>
</dbReference>
<comment type="caution">
    <text evidence="9">The sequence shown here is derived from an EMBL/GenBank/DDBJ whole genome shotgun (WGS) entry which is preliminary data.</text>
</comment>
<dbReference type="PROSITE" id="PS00624">
    <property type="entry name" value="GMC_OXRED_2"/>
    <property type="match status" value="1"/>
</dbReference>
<feature type="signal peptide" evidence="7">
    <location>
        <begin position="1"/>
        <end position="19"/>
    </location>
</feature>
<evidence type="ECO:0000256" key="6">
    <source>
        <dbReference type="PIRSR" id="PIRSR000137-2"/>
    </source>
</evidence>
<dbReference type="InterPro" id="IPR007867">
    <property type="entry name" value="GMC_OxRtase_C"/>
</dbReference>
<feature type="binding site" evidence="6">
    <location>
        <position position="263"/>
    </location>
    <ligand>
        <name>FAD</name>
        <dbReference type="ChEBI" id="CHEBI:57692"/>
    </ligand>
</feature>